<organism evidence="1 2">
    <name type="scientific">Mongoliitalea lutea</name>
    <dbReference type="NCBI Taxonomy" id="849756"/>
    <lineage>
        <taxon>Bacteria</taxon>
        <taxon>Pseudomonadati</taxon>
        <taxon>Bacteroidota</taxon>
        <taxon>Cytophagia</taxon>
        <taxon>Cytophagales</taxon>
        <taxon>Cyclobacteriaceae</taxon>
        <taxon>Mongoliitalea</taxon>
    </lineage>
</organism>
<proteinExistence type="predicted"/>
<comment type="caution">
    <text evidence="1">The sequence shown here is derived from an EMBL/GenBank/DDBJ whole genome shotgun (WGS) entry which is preliminary data.</text>
</comment>
<keyword evidence="2" id="KW-1185">Reference proteome</keyword>
<gene>
    <name evidence="1" type="ORF">GCM10008106_37380</name>
</gene>
<dbReference type="AlphaFoldDB" id="A0A8J3G776"/>
<name>A0A8J3G776_9BACT</name>
<protein>
    <submittedName>
        <fullName evidence="1">Uncharacterized protein</fullName>
    </submittedName>
</protein>
<sequence>MILYAKRLSREIWNKVNELQGKAFIYYKFFIRTVKKLGYKLYSAPKELNQNSPLAFAD</sequence>
<reference evidence="1" key="1">
    <citation type="journal article" date="2014" name="Int. J. Syst. Evol. Microbiol.">
        <title>Complete genome sequence of Corynebacterium casei LMG S-19264T (=DSM 44701T), isolated from a smear-ripened cheese.</title>
        <authorList>
            <consortium name="US DOE Joint Genome Institute (JGI-PGF)"/>
            <person name="Walter F."/>
            <person name="Albersmeier A."/>
            <person name="Kalinowski J."/>
            <person name="Ruckert C."/>
        </authorList>
    </citation>
    <scope>NUCLEOTIDE SEQUENCE</scope>
    <source>
        <strain evidence="1">KCTC 23224</strain>
    </source>
</reference>
<dbReference type="EMBL" id="BMYF01000037">
    <property type="protein sequence ID" value="GHB53465.1"/>
    <property type="molecule type" value="Genomic_DNA"/>
</dbReference>
<evidence type="ECO:0000313" key="1">
    <source>
        <dbReference type="EMBL" id="GHB53465.1"/>
    </source>
</evidence>
<dbReference type="Proteomes" id="UP000642809">
    <property type="component" value="Unassembled WGS sequence"/>
</dbReference>
<reference evidence="1" key="2">
    <citation type="submission" date="2020-09" db="EMBL/GenBank/DDBJ databases">
        <authorList>
            <person name="Sun Q."/>
            <person name="Kim S."/>
        </authorList>
    </citation>
    <scope>NUCLEOTIDE SEQUENCE</scope>
    <source>
        <strain evidence="1">KCTC 23224</strain>
    </source>
</reference>
<accession>A0A8J3G776</accession>
<evidence type="ECO:0000313" key="2">
    <source>
        <dbReference type="Proteomes" id="UP000642809"/>
    </source>
</evidence>